<dbReference type="GO" id="GO:0055085">
    <property type="term" value="P:transmembrane transport"/>
    <property type="evidence" value="ECO:0007669"/>
    <property type="project" value="InterPro"/>
</dbReference>
<dbReference type="AlphaFoldDB" id="A0A4R1BBU8"/>
<proteinExistence type="predicted"/>
<evidence type="ECO:0000313" key="3">
    <source>
        <dbReference type="EMBL" id="TCJ14490.1"/>
    </source>
</evidence>
<dbReference type="Proteomes" id="UP000295334">
    <property type="component" value="Unassembled WGS sequence"/>
</dbReference>
<organism evidence="3 4">
    <name type="scientific">Flaviaesturariibacter flavus</name>
    <dbReference type="NCBI Taxonomy" id="2502780"/>
    <lineage>
        <taxon>Bacteria</taxon>
        <taxon>Pseudomonadati</taxon>
        <taxon>Bacteroidota</taxon>
        <taxon>Chitinophagia</taxon>
        <taxon>Chitinophagales</taxon>
        <taxon>Chitinophagaceae</taxon>
        <taxon>Flaviaestuariibacter</taxon>
    </lineage>
</organism>
<gene>
    <name evidence="3" type="ORF">EPD60_10915</name>
</gene>
<feature type="signal peptide" evidence="1">
    <location>
        <begin position="1"/>
        <end position="19"/>
    </location>
</feature>
<accession>A0A4R1BBU8</accession>
<feature type="chain" id="PRO_5020843661" description="TonB C-terminal domain-containing protein" evidence="1">
    <location>
        <begin position="20"/>
        <end position="151"/>
    </location>
</feature>
<feature type="domain" description="TonB C-terminal" evidence="2">
    <location>
        <begin position="86"/>
        <end position="148"/>
    </location>
</feature>
<keyword evidence="4" id="KW-1185">Reference proteome</keyword>
<dbReference type="SUPFAM" id="SSF74653">
    <property type="entry name" value="TolA/TonB C-terminal domain"/>
    <property type="match status" value="1"/>
</dbReference>
<keyword evidence="1" id="KW-0732">Signal</keyword>
<evidence type="ECO:0000256" key="1">
    <source>
        <dbReference type="SAM" id="SignalP"/>
    </source>
</evidence>
<dbReference type="Gene3D" id="3.30.1150.10">
    <property type="match status" value="1"/>
</dbReference>
<dbReference type="Pfam" id="PF03544">
    <property type="entry name" value="TonB_C"/>
    <property type="match status" value="1"/>
</dbReference>
<protein>
    <recommendedName>
        <fullName evidence="2">TonB C-terminal domain-containing protein</fullName>
    </recommendedName>
</protein>
<dbReference type="InterPro" id="IPR037682">
    <property type="entry name" value="TonB_C"/>
</dbReference>
<dbReference type="EMBL" id="SJZI01000042">
    <property type="protein sequence ID" value="TCJ14490.1"/>
    <property type="molecule type" value="Genomic_DNA"/>
</dbReference>
<evidence type="ECO:0000259" key="2">
    <source>
        <dbReference type="Pfam" id="PF03544"/>
    </source>
</evidence>
<reference evidence="3 4" key="1">
    <citation type="submission" date="2019-03" db="EMBL/GenBank/DDBJ databases">
        <authorList>
            <person name="Kim M.K.M."/>
        </authorList>
    </citation>
    <scope>NUCLEOTIDE SEQUENCE [LARGE SCALE GENOMIC DNA]</scope>
    <source>
        <strain evidence="3 4">17J68-12</strain>
    </source>
</reference>
<dbReference type="RefSeq" id="WP_131449480.1">
    <property type="nucleotide sequence ID" value="NZ_SJZI01000042.1"/>
</dbReference>
<comment type="caution">
    <text evidence="3">The sequence shown here is derived from an EMBL/GenBank/DDBJ whole genome shotgun (WGS) entry which is preliminary data.</text>
</comment>
<name>A0A4R1BBU8_9BACT</name>
<evidence type="ECO:0000313" key="4">
    <source>
        <dbReference type="Proteomes" id="UP000295334"/>
    </source>
</evidence>
<sequence>MKNTLLIGLLALCGFTAQAQTQTEKQQLTSMRAYLAESDYVYPYVDTPPLYPGGQDKWSRYINGNSILLNAGMEAARKGLATGHYVVTVRFAVNADGSVGEVKTLGNKIGYGLEDAAIALVKSSGKWTPANVEGSDTKSWVNLQIRFHVFD</sequence>
<dbReference type="OrthoDB" id="1039448at2"/>